<feature type="non-terminal residue" evidence="1">
    <location>
        <position position="121"/>
    </location>
</feature>
<evidence type="ECO:0008006" key="2">
    <source>
        <dbReference type="Google" id="ProtNLM"/>
    </source>
</evidence>
<organism evidence="1">
    <name type="scientific">uncultured Sphingomonadaceae bacterium</name>
    <dbReference type="NCBI Taxonomy" id="169976"/>
    <lineage>
        <taxon>Bacteria</taxon>
        <taxon>Pseudomonadati</taxon>
        <taxon>Pseudomonadota</taxon>
        <taxon>Alphaproteobacteria</taxon>
        <taxon>Sphingomonadales</taxon>
        <taxon>Sphingomonadaceae</taxon>
        <taxon>environmental samples</taxon>
    </lineage>
</organism>
<protein>
    <recommendedName>
        <fullName evidence="2">GH1</fullName>
    </recommendedName>
</protein>
<sequence length="121" mass="13616">MTKPGIFPTFFMSGFECSTFDWKDQGRRDLVDETQHLANADADYAMLPPLGIAVAREGVPWPMVDRGSGAYDFGRIDPFLSAQARHKVLPIWDLCHYGYPDDCDPFADGFAERFADYARAT</sequence>
<accession>A0A6J4TY30</accession>
<reference evidence="1" key="1">
    <citation type="submission" date="2020-02" db="EMBL/GenBank/DDBJ databases">
        <authorList>
            <person name="Meier V. D."/>
        </authorList>
    </citation>
    <scope>NUCLEOTIDE SEQUENCE</scope>
    <source>
        <strain evidence="1">AVDCRST_MAG91</strain>
    </source>
</reference>
<evidence type="ECO:0000313" key="1">
    <source>
        <dbReference type="EMBL" id="CAA9534966.1"/>
    </source>
</evidence>
<name>A0A6J4TY30_9SPHN</name>
<dbReference type="InterPro" id="IPR017853">
    <property type="entry name" value="GH"/>
</dbReference>
<dbReference type="EMBL" id="CADCVX010000578">
    <property type="protein sequence ID" value="CAA9534966.1"/>
    <property type="molecule type" value="Genomic_DNA"/>
</dbReference>
<dbReference type="SUPFAM" id="SSF51445">
    <property type="entry name" value="(Trans)glycosidases"/>
    <property type="match status" value="1"/>
</dbReference>
<dbReference type="Gene3D" id="3.20.20.80">
    <property type="entry name" value="Glycosidases"/>
    <property type="match status" value="1"/>
</dbReference>
<dbReference type="AlphaFoldDB" id="A0A6J4TY30"/>
<gene>
    <name evidence="1" type="ORF">AVDCRST_MAG91-3293</name>
</gene>
<proteinExistence type="predicted"/>